<evidence type="ECO:0000259" key="1">
    <source>
        <dbReference type="PROSITE" id="PS51372"/>
    </source>
</evidence>
<keyword evidence="3" id="KW-1185">Reference proteome</keyword>
<feature type="domain" description="PRD" evidence="1">
    <location>
        <begin position="14"/>
        <end position="113"/>
    </location>
</feature>
<sequence length="113" mass="12555">MDDPWITADVNKMLAKAKHPALTIDALQLAFDLMRQSQIEPTELQIVILTNHLSEMVDRSISGERLASVDPEMFSSISPVALMIASQIVTHIGHLADSEKYVLSIHFETAKNN</sequence>
<dbReference type="NCBIfam" id="TIGR03582">
    <property type="entry name" value="EF_0829"/>
    <property type="match status" value="1"/>
</dbReference>
<gene>
    <name evidence="2" type="ORF">MUDAN_MDHGFNIF_00296</name>
</gene>
<dbReference type="OrthoDB" id="2879550at2"/>
<organism evidence="2 3">
    <name type="scientific">Lactiplantibacillus mudanjiangensis</name>
    <dbReference type="NCBI Taxonomy" id="1296538"/>
    <lineage>
        <taxon>Bacteria</taxon>
        <taxon>Bacillati</taxon>
        <taxon>Bacillota</taxon>
        <taxon>Bacilli</taxon>
        <taxon>Lactobacillales</taxon>
        <taxon>Lactobacillaceae</taxon>
        <taxon>Lactiplantibacillus</taxon>
    </lineage>
</organism>
<dbReference type="InterPro" id="IPR011608">
    <property type="entry name" value="PRD"/>
</dbReference>
<evidence type="ECO:0000313" key="3">
    <source>
        <dbReference type="Proteomes" id="UP000289996"/>
    </source>
</evidence>
<proteinExistence type="predicted"/>
<dbReference type="RefSeq" id="WP_130851233.1">
    <property type="nucleotide sequence ID" value="NZ_UYIG01000001.1"/>
</dbReference>
<name>A0A660DZE8_9LACO</name>
<protein>
    <submittedName>
        <fullName evidence="2">Transcriptional regulator [Lactobacillus pentosus]</fullName>
    </submittedName>
</protein>
<dbReference type="AlphaFoldDB" id="A0A660DZE8"/>
<dbReference type="GO" id="GO:0006355">
    <property type="term" value="P:regulation of DNA-templated transcription"/>
    <property type="evidence" value="ECO:0007669"/>
    <property type="project" value="InterPro"/>
</dbReference>
<dbReference type="Proteomes" id="UP000289996">
    <property type="component" value="Unassembled WGS sequence"/>
</dbReference>
<reference evidence="2 3" key="1">
    <citation type="submission" date="2018-11" db="EMBL/GenBank/DDBJ databases">
        <authorList>
            <person name="Wuyts S."/>
        </authorList>
    </citation>
    <scope>NUCLEOTIDE SEQUENCE [LARGE SCALE GENOMIC DNA]</scope>
    <source>
        <strain evidence="2">Lactobacillus mudanjiangensis AMBF249</strain>
    </source>
</reference>
<dbReference type="Gene3D" id="1.10.1790.10">
    <property type="entry name" value="PRD domain"/>
    <property type="match status" value="1"/>
</dbReference>
<dbReference type="EMBL" id="UYIG01000001">
    <property type="protein sequence ID" value="VDG26901.1"/>
    <property type="molecule type" value="Genomic_DNA"/>
</dbReference>
<dbReference type="InterPro" id="IPR036634">
    <property type="entry name" value="PRD_sf"/>
</dbReference>
<evidence type="ECO:0000313" key="2">
    <source>
        <dbReference type="EMBL" id="VDG26901.1"/>
    </source>
</evidence>
<accession>A0A660DZE8</accession>
<dbReference type="PROSITE" id="PS51372">
    <property type="entry name" value="PRD_2"/>
    <property type="match status" value="1"/>
</dbReference>
<dbReference type="InterPro" id="IPR020044">
    <property type="entry name" value="PRD_EF0829/AHA3910"/>
</dbReference>
<dbReference type="SUPFAM" id="SSF63520">
    <property type="entry name" value="PTS-regulatory domain, PRD"/>
    <property type="match status" value="1"/>
</dbReference>